<reference evidence="2" key="3">
    <citation type="submission" date="2020-12" db="UniProtKB">
        <authorList>
            <consortium name="EnsemblPlants"/>
        </authorList>
    </citation>
    <scope>IDENTIFICATION</scope>
</reference>
<proteinExistence type="predicted"/>
<evidence type="ECO:0000313" key="1">
    <source>
        <dbReference type="EMBL" id="PNR35284.1"/>
    </source>
</evidence>
<dbReference type="AlphaFoldDB" id="A0A2K1J179"/>
<evidence type="ECO:0000313" key="2">
    <source>
        <dbReference type="EnsemblPlants" id="PAC:32981731.CDS.1"/>
    </source>
</evidence>
<dbReference type="EnsemblPlants" id="Pp3c18_15465V3.1">
    <property type="protein sequence ID" value="PAC:32981731.CDS.1"/>
    <property type="gene ID" value="Pp3c18_15465"/>
</dbReference>
<sequence length="87" mass="9583">MKRSVVGADEFAVHVVSGPGNLSYSANFGMQQADTFIHVHKEDPRVNPDLSLLGFLLLVCKSLYKHNLSCGVESVLWIVAILWVNVT</sequence>
<reference evidence="1 3" key="1">
    <citation type="journal article" date="2008" name="Science">
        <title>The Physcomitrella genome reveals evolutionary insights into the conquest of land by plants.</title>
        <authorList>
            <person name="Rensing S."/>
            <person name="Lang D."/>
            <person name="Zimmer A."/>
            <person name="Terry A."/>
            <person name="Salamov A."/>
            <person name="Shapiro H."/>
            <person name="Nishiyama T."/>
            <person name="Perroud P.-F."/>
            <person name="Lindquist E."/>
            <person name="Kamisugi Y."/>
            <person name="Tanahashi T."/>
            <person name="Sakakibara K."/>
            <person name="Fujita T."/>
            <person name="Oishi K."/>
            <person name="Shin-I T."/>
            <person name="Kuroki Y."/>
            <person name="Toyoda A."/>
            <person name="Suzuki Y."/>
            <person name="Hashimoto A."/>
            <person name="Yamaguchi K."/>
            <person name="Sugano A."/>
            <person name="Kohara Y."/>
            <person name="Fujiyama A."/>
            <person name="Anterola A."/>
            <person name="Aoki S."/>
            <person name="Ashton N."/>
            <person name="Barbazuk W.B."/>
            <person name="Barker E."/>
            <person name="Bennetzen J."/>
            <person name="Bezanilla M."/>
            <person name="Blankenship R."/>
            <person name="Cho S.H."/>
            <person name="Dutcher S."/>
            <person name="Estelle M."/>
            <person name="Fawcett J.A."/>
            <person name="Gundlach H."/>
            <person name="Hanada K."/>
            <person name="Heyl A."/>
            <person name="Hicks K.A."/>
            <person name="Hugh J."/>
            <person name="Lohr M."/>
            <person name="Mayer K."/>
            <person name="Melkozernov A."/>
            <person name="Murata T."/>
            <person name="Nelson D."/>
            <person name="Pils B."/>
            <person name="Prigge M."/>
            <person name="Reiss B."/>
            <person name="Renner T."/>
            <person name="Rombauts S."/>
            <person name="Rushton P."/>
            <person name="Sanderfoot A."/>
            <person name="Schween G."/>
            <person name="Shiu S.-H."/>
            <person name="Stueber K."/>
            <person name="Theodoulou F.L."/>
            <person name="Tu H."/>
            <person name="Van de Peer Y."/>
            <person name="Verrier P.J."/>
            <person name="Waters E."/>
            <person name="Wood A."/>
            <person name="Yang L."/>
            <person name="Cove D."/>
            <person name="Cuming A."/>
            <person name="Hasebe M."/>
            <person name="Lucas S."/>
            <person name="Mishler D.B."/>
            <person name="Reski R."/>
            <person name="Grigoriev I."/>
            <person name="Quatrano R.S."/>
            <person name="Boore J.L."/>
        </authorList>
    </citation>
    <scope>NUCLEOTIDE SEQUENCE [LARGE SCALE GENOMIC DNA]</scope>
    <source>
        <strain evidence="2 3">cv. Gransden 2004</strain>
    </source>
</reference>
<dbReference type="Proteomes" id="UP000006727">
    <property type="component" value="Chromosome 18"/>
</dbReference>
<keyword evidence="3" id="KW-1185">Reference proteome</keyword>
<dbReference type="InParanoid" id="A0A2K1J179"/>
<evidence type="ECO:0000313" key="3">
    <source>
        <dbReference type="Proteomes" id="UP000006727"/>
    </source>
</evidence>
<dbReference type="EMBL" id="ABEU02000018">
    <property type="protein sequence ID" value="PNR35284.1"/>
    <property type="molecule type" value="Genomic_DNA"/>
</dbReference>
<reference evidence="1 3" key="2">
    <citation type="journal article" date="2018" name="Plant J.">
        <title>The Physcomitrella patens chromosome-scale assembly reveals moss genome structure and evolution.</title>
        <authorList>
            <person name="Lang D."/>
            <person name="Ullrich K.K."/>
            <person name="Murat F."/>
            <person name="Fuchs J."/>
            <person name="Jenkins J."/>
            <person name="Haas F.B."/>
            <person name="Piednoel M."/>
            <person name="Gundlach H."/>
            <person name="Van Bel M."/>
            <person name="Meyberg R."/>
            <person name="Vives C."/>
            <person name="Morata J."/>
            <person name="Symeonidi A."/>
            <person name="Hiss M."/>
            <person name="Muchero W."/>
            <person name="Kamisugi Y."/>
            <person name="Saleh O."/>
            <person name="Blanc G."/>
            <person name="Decker E.L."/>
            <person name="van Gessel N."/>
            <person name="Grimwood J."/>
            <person name="Hayes R.D."/>
            <person name="Graham S.W."/>
            <person name="Gunter L.E."/>
            <person name="McDaniel S.F."/>
            <person name="Hoernstein S.N.W."/>
            <person name="Larsson A."/>
            <person name="Li F.W."/>
            <person name="Perroud P.F."/>
            <person name="Phillips J."/>
            <person name="Ranjan P."/>
            <person name="Rokshar D.S."/>
            <person name="Rothfels C.J."/>
            <person name="Schneider L."/>
            <person name="Shu S."/>
            <person name="Stevenson D.W."/>
            <person name="Thummler F."/>
            <person name="Tillich M."/>
            <person name="Villarreal Aguilar J.C."/>
            <person name="Widiez T."/>
            <person name="Wong G.K."/>
            <person name="Wymore A."/>
            <person name="Zhang Y."/>
            <person name="Zimmer A.D."/>
            <person name="Quatrano R.S."/>
            <person name="Mayer K.F.X."/>
            <person name="Goodstein D."/>
            <person name="Casacuberta J.M."/>
            <person name="Vandepoele K."/>
            <person name="Reski R."/>
            <person name="Cuming A.C."/>
            <person name="Tuskan G.A."/>
            <person name="Maumus F."/>
            <person name="Salse J."/>
            <person name="Schmutz J."/>
            <person name="Rensing S.A."/>
        </authorList>
    </citation>
    <scope>NUCLEOTIDE SEQUENCE [LARGE SCALE GENOMIC DNA]</scope>
    <source>
        <strain evidence="2 3">cv. Gransden 2004</strain>
    </source>
</reference>
<protein>
    <submittedName>
        <fullName evidence="1 2">Uncharacterized protein</fullName>
    </submittedName>
</protein>
<accession>A0A2K1J179</accession>
<organism evidence="1">
    <name type="scientific">Physcomitrium patens</name>
    <name type="common">Spreading-leaved earth moss</name>
    <name type="synonym">Physcomitrella patens</name>
    <dbReference type="NCBI Taxonomy" id="3218"/>
    <lineage>
        <taxon>Eukaryota</taxon>
        <taxon>Viridiplantae</taxon>
        <taxon>Streptophyta</taxon>
        <taxon>Embryophyta</taxon>
        <taxon>Bryophyta</taxon>
        <taxon>Bryophytina</taxon>
        <taxon>Bryopsida</taxon>
        <taxon>Funariidae</taxon>
        <taxon>Funariales</taxon>
        <taxon>Funariaceae</taxon>
        <taxon>Physcomitrium</taxon>
    </lineage>
</organism>
<name>A0A2K1J179_PHYPA</name>
<gene>
    <name evidence="1" type="ORF">PHYPA_023184</name>
</gene>
<dbReference type="Gramene" id="Pp3c18_15465V3.1">
    <property type="protein sequence ID" value="PAC:32981731.CDS.1"/>
    <property type="gene ID" value="Pp3c18_15465"/>
</dbReference>